<sequence length="192" mass="20855">MLSSTAKSSPDSTPDTTDFITAECRATRYPALCVQCLSTYSSTIQQSQKRLAQAALSVSLSRAQFVASFVSTMARMRGLRPIEYRAVKDCIDNMANTVDQLNQSVQELSRADQDFDWHVGNVESWVGAALTFENTCLDGFRNPTMDGNVKVAITTRVTDCAQVTSNALVLVDRFASRHKAGASSSEGTANLP</sequence>
<dbReference type="FunFam" id="1.20.140.40:FF:000006">
    <property type="entry name" value="Pectinesterase inhibitor 3"/>
    <property type="match status" value="1"/>
</dbReference>
<dbReference type="GO" id="GO:0004857">
    <property type="term" value="F:enzyme inhibitor activity"/>
    <property type="evidence" value="ECO:0007669"/>
    <property type="project" value="InterPro"/>
</dbReference>
<dbReference type="Pfam" id="PF04043">
    <property type="entry name" value="PMEI"/>
    <property type="match status" value="1"/>
</dbReference>
<evidence type="ECO:0000256" key="6">
    <source>
        <dbReference type="ARBA" id="ARBA00038471"/>
    </source>
</evidence>
<feature type="domain" description="Pectinesterase inhibitor" evidence="7">
    <location>
        <begin position="15"/>
        <end position="170"/>
    </location>
</feature>
<comment type="caution">
    <text evidence="8">The sequence shown here is derived from an EMBL/GenBank/DDBJ whole genome shotgun (WGS) entry which is preliminary data.</text>
</comment>
<organism evidence="8">
    <name type="scientific">Sesamum calycinum</name>
    <dbReference type="NCBI Taxonomy" id="2727403"/>
    <lineage>
        <taxon>Eukaryota</taxon>
        <taxon>Viridiplantae</taxon>
        <taxon>Streptophyta</taxon>
        <taxon>Embryophyta</taxon>
        <taxon>Tracheophyta</taxon>
        <taxon>Spermatophyta</taxon>
        <taxon>Magnoliopsida</taxon>
        <taxon>eudicotyledons</taxon>
        <taxon>Gunneridae</taxon>
        <taxon>Pentapetalae</taxon>
        <taxon>asterids</taxon>
        <taxon>lamiids</taxon>
        <taxon>Lamiales</taxon>
        <taxon>Pedaliaceae</taxon>
        <taxon>Sesamum</taxon>
    </lineage>
</organism>
<evidence type="ECO:0000256" key="1">
    <source>
        <dbReference type="ARBA" id="ARBA00004271"/>
    </source>
</evidence>
<dbReference type="AlphaFoldDB" id="A0AAW2J8S6"/>
<dbReference type="EMBL" id="JACGWM010001654">
    <property type="protein sequence ID" value="KAL0290193.1"/>
    <property type="molecule type" value="Genomic_DNA"/>
</dbReference>
<accession>A0AAW2J8S6</accession>
<dbReference type="InterPro" id="IPR051955">
    <property type="entry name" value="PME_Inhibitor"/>
</dbReference>
<dbReference type="CDD" id="cd15798">
    <property type="entry name" value="PMEI-like_3"/>
    <property type="match status" value="1"/>
</dbReference>
<dbReference type="InterPro" id="IPR035513">
    <property type="entry name" value="Invertase/methylesterase_inhib"/>
</dbReference>
<evidence type="ECO:0000256" key="2">
    <source>
        <dbReference type="ARBA" id="ARBA00022523"/>
    </source>
</evidence>
<dbReference type="PANTHER" id="PTHR31080">
    <property type="entry name" value="PECTINESTERASE INHIBITOR-LIKE"/>
    <property type="match status" value="1"/>
</dbReference>
<evidence type="ECO:0000256" key="4">
    <source>
        <dbReference type="ARBA" id="ARBA00022729"/>
    </source>
</evidence>
<protein>
    <submittedName>
        <fullName evidence="8">Pectinesterase inhibitor 9</fullName>
    </submittedName>
</protein>
<proteinExistence type="inferred from homology"/>
<dbReference type="SUPFAM" id="SSF101148">
    <property type="entry name" value="Plant invertase/pectin methylesterase inhibitor"/>
    <property type="match status" value="1"/>
</dbReference>
<comment type="similarity">
    <text evidence="6">Belongs to the PMEI family.</text>
</comment>
<reference evidence="8" key="1">
    <citation type="submission" date="2020-06" db="EMBL/GenBank/DDBJ databases">
        <authorList>
            <person name="Li T."/>
            <person name="Hu X."/>
            <person name="Zhang T."/>
            <person name="Song X."/>
            <person name="Zhang H."/>
            <person name="Dai N."/>
            <person name="Sheng W."/>
            <person name="Hou X."/>
            <person name="Wei L."/>
        </authorList>
    </citation>
    <scope>NUCLEOTIDE SEQUENCE</scope>
    <source>
        <strain evidence="8">KEN8</strain>
        <tissue evidence="8">Leaf</tissue>
    </source>
</reference>
<dbReference type="SMART" id="SM00856">
    <property type="entry name" value="PMEI"/>
    <property type="match status" value="1"/>
</dbReference>
<evidence type="ECO:0000313" key="8">
    <source>
        <dbReference type="EMBL" id="KAL0290193.1"/>
    </source>
</evidence>
<keyword evidence="5" id="KW-1015">Disulfide bond</keyword>
<evidence type="ECO:0000256" key="3">
    <source>
        <dbReference type="ARBA" id="ARBA00022525"/>
    </source>
</evidence>
<keyword evidence="2" id="KW-0052">Apoplast</keyword>
<evidence type="ECO:0000256" key="5">
    <source>
        <dbReference type="ARBA" id="ARBA00023157"/>
    </source>
</evidence>
<dbReference type="Gene3D" id="1.20.140.40">
    <property type="entry name" value="Invertase/pectin methylesterase inhibitor family protein"/>
    <property type="match status" value="1"/>
</dbReference>
<dbReference type="GO" id="GO:0048046">
    <property type="term" value="C:apoplast"/>
    <property type="evidence" value="ECO:0007669"/>
    <property type="project" value="UniProtKB-SubCell"/>
</dbReference>
<dbReference type="PANTHER" id="PTHR31080:SF207">
    <property type="entry name" value="PECTINESTERASE INHIBITOR 9"/>
    <property type="match status" value="1"/>
</dbReference>
<dbReference type="InterPro" id="IPR006501">
    <property type="entry name" value="Pectinesterase_inhib_dom"/>
</dbReference>
<comment type="subcellular location">
    <subcellularLocation>
        <location evidence="1">Secreted</location>
        <location evidence="1">Extracellular space</location>
        <location evidence="1">Apoplast</location>
    </subcellularLocation>
</comment>
<gene>
    <name evidence="8" type="ORF">Scaly_2680100</name>
</gene>
<evidence type="ECO:0000259" key="7">
    <source>
        <dbReference type="SMART" id="SM00856"/>
    </source>
</evidence>
<name>A0AAW2J8S6_9LAMI</name>
<keyword evidence="4" id="KW-0732">Signal</keyword>
<keyword evidence="3" id="KW-0964">Secreted</keyword>
<reference evidence="8" key="2">
    <citation type="journal article" date="2024" name="Plant">
        <title>Genomic evolution and insights into agronomic trait innovations of Sesamum species.</title>
        <authorList>
            <person name="Miao H."/>
            <person name="Wang L."/>
            <person name="Qu L."/>
            <person name="Liu H."/>
            <person name="Sun Y."/>
            <person name="Le M."/>
            <person name="Wang Q."/>
            <person name="Wei S."/>
            <person name="Zheng Y."/>
            <person name="Lin W."/>
            <person name="Duan Y."/>
            <person name="Cao H."/>
            <person name="Xiong S."/>
            <person name="Wang X."/>
            <person name="Wei L."/>
            <person name="Li C."/>
            <person name="Ma Q."/>
            <person name="Ju M."/>
            <person name="Zhao R."/>
            <person name="Li G."/>
            <person name="Mu C."/>
            <person name="Tian Q."/>
            <person name="Mei H."/>
            <person name="Zhang T."/>
            <person name="Gao T."/>
            <person name="Zhang H."/>
        </authorList>
    </citation>
    <scope>NUCLEOTIDE SEQUENCE</scope>
    <source>
        <strain evidence="8">KEN8</strain>
    </source>
</reference>
<dbReference type="NCBIfam" id="TIGR01614">
    <property type="entry name" value="PME_inhib"/>
    <property type="match status" value="1"/>
</dbReference>